<keyword evidence="2 6" id="KW-0808">Transferase</keyword>
<reference evidence="9 10" key="1">
    <citation type="submission" date="2018-02" db="EMBL/GenBank/DDBJ databases">
        <title>The genomes of Aspergillus section Nigri reveals drivers in fungal speciation.</title>
        <authorList>
            <consortium name="DOE Joint Genome Institute"/>
            <person name="Vesth T.C."/>
            <person name="Nybo J."/>
            <person name="Theobald S."/>
            <person name="Brandl J."/>
            <person name="Frisvad J.C."/>
            <person name="Nielsen K.F."/>
            <person name="Lyhne E.K."/>
            <person name="Kogle M.E."/>
            <person name="Kuo A."/>
            <person name="Riley R."/>
            <person name="Clum A."/>
            <person name="Nolan M."/>
            <person name="Lipzen A."/>
            <person name="Salamov A."/>
            <person name="Henrissat B."/>
            <person name="Wiebenga A."/>
            <person name="De vries R.P."/>
            <person name="Grigoriev I.V."/>
            <person name="Mortensen U.H."/>
            <person name="Andersen M.R."/>
            <person name="Baker S.E."/>
        </authorList>
    </citation>
    <scope>NUCLEOTIDE SEQUENCE [LARGE SCALE GENOMIC DNA]</scope>
    <source>
        <strain evidence="9 10">CBS 115571</strain>
    </source>
</reference>
<keyword evidence="10" id="KW-1185">Reference proteome</keyword>
<evidence type="ECO:0000313" key="9">
    <source>
        <dbReference type="EMBL" id="PYI20654.1"/>
    </source>
</evidence>
<evidence type="ECO:0000259" key="7">
    <source>
        <dbReference type="Pfam" id="PF00349"/>
    </source>
</evidence>
<dbReference type="Pfam" id="PF03727">
    <property type="entry name" value="Hexokinase_2"/>
    <property type="match status" value="1"/>
</dbReference>
<dbReference type="EMBL" id="KZ825124">
    <property type="protein sequence ID" value="PYI20654.1"/>
    <property type="molecule type" value="Genomic_DNA"/>
</dbReference>
<dbReference type="GO" id="GO:0001678">
    <property type="term" value="P:intracellular glucose homeostasis"/>
    <property type="evidence" value="ECO:0007669"/>
    <property type="project" value="InterPro"/>
</dbReference>
<name>A0A2V5HFQ2_ASPV1</name>
<evidence type="ECO:0000259" key="8">
    <source>
        <dbReference type="Pfam" id="PF03727"/>
    </source>
</evidence>
<dbReference type="STRING" id="1450538.A0A2V5HFQ2"/>
<keyword evidence="5 6" id="KW-0067">ATP-binding</keyword>
<evidence type="ECO:0000256" key="2">
    <source>
        <dbReference type="ARBA" id="ARBA00022679"/>
    </source>
</evidence>
<evidence type="ECO:0000256" key="5">
    <source>
        <dbReference type="ARBA" id="ARBA00022840"/>
    </source>
</evidence>
<dbReference type="AlphaFoldDB" id="A0A2V5HFQ2"/>
<evidence type="ECO:0000256" key="4">
    <source>
        <dbReference type="ARBA" id="ARBA00022777"/>
    </source>
</evidence>
<dbReference type="Gene3D" id="3.40.367.20">
    <property type="match status" value="1"/>
</dbReference>
<dbReference type="GO" id="GO:0004340">
    <property type="term" value="F:glucokinase activity"/>
    <property type="evidence" value="ECO:0007669"/>
    <property type="project" value="TreeGrafter"/>
</dbReference>
<keyword evidence="4 6" id="KW-0418">Kinase</keyword>
<evidence type="ECO:0000256" key="6">
    <source>
        <dbReference type="RuleBase" id="RU362007"/>
    </source>
</evidence>
<dbReference type="InterPro" id="IPR022673">
    <property type="entry name" value="Hexokinase_C"/>
</dbReference>
<dbReference type="FunFam" id="3.30.420.40:FF:000240">
    <property type="entry name" value="Phosphotransferase"/>
    <property type="match status" value="1"/>
</dbReference>
<keyword evidence="3 6" id="KW-0547">Nucleotide-binding</keyword>
<dbReference type="InterPro" id="IPR001312">
    <property type="entry name" value="Hexokinase"/>
</dbReference>
<feature type="domain" description="Hexokinase C-terminal" evidence="8">
    <location>
        <begin position="261"/>
        <end position="541"/>
    </location>
</feature>
<evidence type="ECO:0000256" key="1">
    <source>
        <dbReference type="ARBA" id="ARBA00009225"/>
    </source>
</evidence>
<feature type="domain" description="Hexokinase N-terminal" evidence="7">
    <location>
        <begin position="69"/>
        <end position="255"/>
    </location>
</feature>
<dbReference type="PROSITE" id="PS51748">
    <property type="entry name" value="HEXOKINASE_2"/>
    <property type="match status" value="1"/>
</dbReference>
<dbReference type="UniPathway" id="UPA00109">
    <property type="reaction ID" value="UER00180"/>
</dbReference>
<dbReference type="GO" id="GO:0008865">
    <property type="term" value="F:fructokinase activity"/>
    <property type="evidence" value="ECO:0007669"/>
    <property type="project" value="TreeGrafter"/>
</dbReference>
<dbReference type="EC" id="2.7.1.-" evidence="6"/>
<dbReference type="SUPFAM" id="SSF53067">
    <property type="entry name" value="Actin-like ATPase domain"/>
    <property type="match status" value="2"/>
</dbReference>
<dbReference type="GO" id="GO:0005829">
    <property type="term" value="C:cytosol"/>
    <property type="evidence" value="ECO:0007669"/>
    <property type="project" value="TreeGrafter"/>
</dbReference>
<dbReference type="GO" id="GO:0005739">
    <property type="term" value="C:mitochondrion"/>
    <property type="evidence" value="ECO:0007669"/>
    <property type="project" value="TreeGrafter"/>
</dbReference>
<dbReference type="PRINTS" id="PR00475">
    <property type="entry name" value="HEXOKINASE"/>
</dbReference>
<evidence type="ECO:0000313" key="10">
    <source>
        <dbReference type="Proteomes" id="UP000249829"/>
    </source>
</evidence>
<keyword evidence="6" id="KW-0324">Glycolysis</keyword>
<dbReference type="GO" id="GO:0019158">
    <property type="term" value="F:mannokinase activity"/>
    <property type="evidence" value="ECO:0007669"/>
    <property type="project" value="TreeGrafter"/>
</dbReference>
<dbReference type="InterPro" id="IPR022672">
    <property type="entry name" value="Hexokinase_N"/>
</dbReference>
<sequence>MPAPLVKVLHRMQELFTNIVAALEAMLLFPSLFRDSSRKRRKAFQRAYRGCRTLDDFVNEIDRLLTAPLSVKNMITMSDKIRAQFKSCLQASPVCMLPSYNHALPSGAEKGTYLALDVGGSTLRVALVELRGQGAMRILHVSSSSIDNDVKLLEGTLFFDWMATKIDAMLQEVRSNYGRGDTPLSMGLSWSFPIEQTSISSGLVIHMGKGFHCSNGTVGQELGNLIVQSCRARGLNIEVDAIVNDSSATLLSHAYLDPATRMSLILGTGTNVAIHFPVHQIGLTKFGTRPPGWFNYAKHVIINSEMSMFGGGILPMSRWDEILNSTHLRPDYQPLEYMITGRYLGEIIRLIIVEAVETAQLFGGNLPHSMRDAYSFDTSIIAYIEADTSPSLTSSTNILQKEHTFTTPPSLEDMRFLQRVCQIVSNRAAGYLATAIHSMWCLRNEAEYPELTVPATASLKETQEVTVVESECSPLSLSIACDGSVINKYPGFRDRCQLYLNELVKDTRTLQLPSMSSAEPYIRLDPAPDSAIAGAAVAVAVAVAEKKPE</sequence>
<dbReference type="OMA" id="PDFQPFE"/>
<dbReference type="GO" id="GO:0005524">
    <property type="term" value="F:ATP binding"/>
    <property type="evidence" value="ECO:0007669"/>
    <property type="project" value="UniProtKB-UniRule"/>
</dbReference>
<dbReference type="GO" id="GO:0005536">
    <property type="term" value="F:D-glucose binding"/>
    <property type="evidence" value="ECO:0007669"/>
    <property type="project" value="InterPro"/>
</dbReference>
<dbReference type="InterPro" id="IPR043129">
    <property type="entry name" value="ATPase_NBD"/>
</dbReference>
<protein>
    <recommendedName>
        <fullName evidence="6">Phosphotransferase</fullName>
        <ecNumber evidence="6">2.7.1.-</ecNumber>
    </recommendedName>
</protein>
<dbReference type="Gene3D" id="3.30.420.40">
    <property type="match status" value="1"/>
</dbReference>
<dbReference type="FunFam" id="3.40.367.20:FF:000011">
    <property type="entry name" value="Phosphotransferase"/>
    <property type="match status" value="1"/>
</dbReference>
<evidence type="ECO:0000256" key="3">
    <source>
        <dbReference type="ARBA" id="ARBA00022741"/>
    </source>
</evidence>
<gene>
    <name evidence="9" type="ORF">BO99DRAFT_109917</name>
</gene>
<comment type="similarity">
    <text evidence="1 6">Belongs to the hexokinase family.</text>
</comment>
<dbReference type="PANTHER" id="PTHR19443">
    <property type="entry name" value="HEXOKINASE"/>
    <property type="match status" value="1"/>
</dbReference>
<dbReference type="Pfam" id="PF00349">
    <property type="entry name" value="Hexokinase_1"/>
    <property type="match status" value="1"/>
</dbReference>
<dbReference type="Proteomes" id="UP000249829">
    <property type="component" value="Unassembled WGS sequence"/>
</dbReference>
<organism evidence="9 10">
    <name type="scientific">Aspergillus violaceofuscus (strain CBS 115571)</name>
    <dbReference type="NCBI Taxonomy" id="1450538"/>
    <lineage>
        <taxon>Eukaryota</taxon>
        <taxon>Fungi</taxon>
        <taxon>Dikarya</taxon>
        <taxon>Ascomycota</taxon>
        <taxon>Pezizomycotina</taxon>
        <taxon>Eurotiomycetes</taxon>
        <taxon>Eurotiomycetidae</taxon>
        <taxon>Eurotiales</taxon>
        <taxon>Aspergillaceae</taxon>
        <taxon>Aspergillus</taxon>
    </lineage>
</organism>
<accession>A0A2V5HFQ2</accession>
<proteinExistence type="inferred from homology"/>
<dbReference type="GO" id="GO:0006013">
    <property type="term" value="P:mannose metabolic process"/>
    <property type="evidence" value="ECO:0007669"/>
    <property type="project" value="TreeGrafter"/>
</dbReference>
<dbReference type="GO" id="GO:0006096">
    <property type="term" value="P:glycolytic process"/>
    <property type="evidence" value="ECO:0007669"/>
    <property type="project" value="UniProtKB-UniPathway"/>
</dbReference>
<dbReference type="PANTHER" id="PTHR19443:SF24">
    <property type="entry name" value="PHOSPHOTRANSFERASE"/>
    <property type="match status" value="1"/>
</dbReference>
<dbReference type="GO" id="GO:0006006">
    <property type="term" value="P:glucose metabolic process"/>
    <property type="evidence" value="ECO:0007669"/>
    <property type="project" value="TreeGrafter"/>
</dbReference>